<name>A0A3G5A810_9VIRU</name>
<accession>A0A3G5A810</accession>
<dbReference type="SUPFAM" id="SSF52047">
    <property type="entry name" value="RNI-like"/>
    <property type="match status" value="1"/>
</dbReference>
<reference evidence="3" key="1">
    <citation type="submission" date="2018-10" db="EMBL/GenBank/DDBJ databases">
        <title>Hidden diversity of soil giant viruses.</title>
        <authorList>
            <person name="Schulz F."/>
            <person name="Alteio L."/>
            <person name="Goudeau D."/>
            <person name="Ryan E.M."/>
            <person name="Malmstrom R.R."/>
            <person name="Blanchard J."/>
            <person name="Woyke T."/>
        </authorList>
    </citation>
    <scope>NUCLEOTIDE SEQUENCE</scope>
    <source>
        <strain evidence="3">HYV1</strain>
    </source>
</reference>
<gene>
    <name evidence="3" type="ORF">Hyperionvirus6_56</name>
</gene>
<dbReference type="GO" id="GO:0019005">
    <property type="term" value="C:SCF ubiquitin ligase complex"/>
    <property type="evidence" value="ECO:0007669"/>
    <property type="project" value="TreeGrafter"/>
</dbReference>
<dbReference type="GO" id="GO:0031146">
    <property type="term" value="P:SCF-dependent proteasomal ubiquitin-dependent protein catabolic process"/>
    <property type="evidence" value="ECO:0007669"/>
    <property type="project" value="TreeGrafter"/>
</dbReference>
<sequence length="486" mass="54752">MAARLLDVPIYSLIEQLKYHDLINLALSCRYFIREIYFRAKPIVKLNSPRYAERIIRFFKNARLKISDFRLFTDSEIRALRGNVVDMDLRSFVKSFPSIKLDEFKEVRSLFVEKVDLEVIPSTVTELCISDLKVRGEIKSVLFTDLLDLEIWADGAITDNVLGLLTKLTRLQIMNETGITDGSLSKLVNLREFILNTLSEGITDAGVVCLTKLTSLRLEGQRYITDNIFGYLPNLVELLISGKTNTSEIGIGRLKNLKTLWIYTEMKFSDSVMKQMTSLTELQIGSVKKLTSEGLLGLTNMVRLAVGKNKIDNRGVVNMIDLRALNLYNNVKITDDGLSNKLTELRIESNDVISDVGLSRLTRLKKLVLSFNRKITDVGLASLRDTLEFLDLSDENLITDVGLKALTKLTFLNLMGNGRITDVGVSALVNLRCVELGMGGVGSVNVTFECLIRLKNIRKIRGIHRVAGIDDRKKRMLADRGIIIRL</sequence>
<proteinExistence type="predicted"/>
<evidence type="ECO:0008006" key="4">
    <source>
        <dbReference type="Google" id="ProtNLM"/>
    </source>
</evidence>
<dbReference type="Pfam" id="PF12799">
    <property type="entry name" value="LRR_4"/>
    <property type="match status" value="1"/>
</dbReference>
<dbReference type="Pfam" id="PF13516">
    <property type="entry name" value="LRR_6"/>
    <property type="match status" value="2"/>
</dbReference>
<dbReference type="PANTHER" id="PTHR13318">
    <property type="entry name" value="PARTNER OF PAIRED, ISOFORM B-RELATED"/>
    <property type="match status" value="1"/>
</dbReference>
<evidence type="ECO:0000313" key="3">
    <source>
        <dbReference type="EMBL" id="AYV83375.1"/>
    </source>
</evidence>
<keyword evidence="2" id="KW-0677">Repeat</keyword>
<keyword evidence="1" id="KW-0433">Leucine-rich repeat</keyword>
<evidence type="ECO:0000256" key="1">
    <source>
        <dbReference type="ARBA" id="ARBA00022614"/>
    </source>
</evidence>
<dbReference type="InterPro" id="IPR032675">
    <property type="entry name" value="LRR_dom_sf"/>
</dbReference>
<dbReference type="InterPro" id="IPR001611">
    <property type="entry name" value="Leu-rich_rpt"/>
</dbReference>
<dbReference type="InterPro" id="IPR025875">
    <property type="entry name" value="Leu-rich_rpt_4"/>
</dbReference>
<dbReference type="Gene3D" id="3.80.10.10">
    <property type="entry name" value="Ribonuclease Inhibitor"/>
    <property type="match status" value="2"/>
</dbReference>
<protein>
    <recommendedName>
        <fullName evidence="4">F-box domain-containing protein</fullName>
    </recommendedName>
</protein>
<organism evidence="3">
    <name type="scientific">Hyperionvirus sp</name>
    <dbReference type="NCBI Taxonomy" id="2487770"/>
    <lineage>
        <taxon>Viruses</taxon>
        <taxon>Varidnaviria</taxon>
        <taxon>Bamfordvirae</taxon>
        <taxon>Nucleocytoviricota</taxon>
        <taxon>Megaviricetes</taxon>
        <taxon>Imitervirales</taxon>
        <taxon>Mimiviridae</taxon>
        <taxon>Klosneuvirinae</taxon>
    </lineage>
</organism>
<dbReference type="EMBL" id="MK072388">
    <property type="protein sequence ID" value="AYV83375.1"/>
    <property type="molecule type" value="Genomic_DNA"/>
</dbReference>
<dbReference type="PANTHER" id="PTHR13318:SF105">
    <property type="entry name" value="F-BOX_LRR-REPEAT PROTEIN 3"/>
    <property type="match status" value="1"/>
</dbReference>
<dbReference type="SMART" id="SM00367">
    <property type="entry name" value="LRR_CC"/>
    <property type="match status" value="5"/>
</dbReference>
<evidence type="ECO:0000256" key="2">
    <source>
        <dbReference type="ARBA" id="ARBA00022737"/>
    </source>
</evidence>
<dbReference type="InterPro" id="IPR006553">
    <property type="entry name" value="Leu-rich_rpt_Cys-con_subtyp"/>
</dbReference>